<dbReference type="GO" id="GO:0005615">
    <property type="term" value="C:extracellular space"/>
    <property type="evidence" value="ECO:0007669"/>
    <property type="project" value="TreeGrafter"/>
</dbReference>
<dbReference type="PANTHER" id="PTHR10900">
    <property type="entry name" value="PERIOSTIN-RELATED"/>
    <property type="match status" value="1"/>
</dbReference>
<comment type="caution">
    <text evidence="2">The sequence shown here is derived from an EMBL/GenBank/DDBJ whole genome shotgun (WGS) entry which is preliminary data.</text>
</comment>
<dbReference type="FunFam" id="2.30.180.10:FF:000032">
    <property type="entry name" value="Fasciclin domain-containing protein, putative"/>
    <property type="match status" value="2"/>
</dbReference>
<dbReference type="Gene3D" id="2.30.180.10">
    <property type="entry name" value="FAS1 domain"/>
    <property type="match status" value="2"/>
</dbReference>
<dbReference type="SUPFAM" id="SSF82153">
    <property type="entry name" value="FAS1 domain"/>
    <property type="match status" value="2"/>
</dbReference>
<dbReference type="EMBL" id="JAWDGP010000891">
    <property type="protein sequence ID" value="KAK3796313.1"/>
    <property type="molecule type" value="Genomic_DNA"/>
</dbReference>
<dbReference type="GO" id="GO:0031012">
    <property type="term" value="C:extracellular matrix"/>
    <property type="evidence" value="ECO:0007669"/>
    <property type="project" value="TreeGrafter"/>
</dbReference>
<feature type="domain" description="FAS1" evidence="1">
    <location>
        <begin position="1"/>
        <end position="144"/>
    </location>
</feature>
<evidence type="ECO:0000259" key="1">
    <source>
        <dbReference type="PROSITE" id="PS50213"/>
    </source>
</evidence>
<dbReference type="GO" id="GO:0050839">
    <property type="term" value="F:cell adhesion molecule binding"/>
    <property type="evidence" value="ECO:0007669"/>
    <property type="project" value="TreeGrafter"/>
</dbReference>
<proteinExistence type="predicted"/>
<sequence length="293" mass="31459">MLNEADALVPIPETVRRLGLVALEHLLTIAGLNKTLEGKGPFTLFGPNDEAFRKLPDWAKKAVSNKTVLVEFLKYHVLPGLLNAKDLKNDLLVPTVQGPKVRVNIYNKIPTDRKMITAQCAPIELERVDKQASNGLIHVLQGVMIPPAGNAVVSLAACPKFQTLVKLVKLAGLTQTLAGGDHFTIFAPTNDAIAKVPQALLDKLLKDKKLLTKVLTYHVVPSTLCSAGISKGPVKTVEGQTVQLSVSERGVKVNNANVIYADGSITNGVIHAIDTVLLPPTLAEHRRVGPVAI</sequence>
<dbReference type="SMART" id="SM00554">
    <property type="entry name" value="FAS1"/>
    <property type="match status" value="2"/>
</dbReference>
<dbReference type="Proteomes" id="UP001283361">
    <property type="component" value="Unassembled WGS sequence"/>
</dbReference>
<dbReference type="PANTHER" id="PTHR10900:SF77">
    <property type="entry name" value="FI19380P1"/>
    <property type="match status" value="1"/>
</dbReference>
<dbReference type="AlphaFoldDB" id="A0AAE1AY95"/>
<dbReference type="InterPro" id="IPR036378">
    <property type="entry name" value="FAS1_dom_sf"/>
</dbReference>
<dbReference type="PROSITE" id="PS50213">
    <property type="entry name" value="FAS1"/>
    <property type="match status" value="2"/>
</dbReference>
<dbReference type="Pfam" id="PF02469">
    <property type="entry name" value="Fasciclin"/>
    <property type="match status" value="2"/>
</dbReference>
<protein>
    <recommendedName>
        <fullName evidence="1">FAS1 domain-containing protein</fullName>
    </recommendedName>
</protein>
<dbReference type="InterPro" id="IPR050904">
    <property type="entry name" value="Adhesion/Biosynth-related"/>
</dbReference>
<organism evidence="2 3">
    <name type="scientific">Elysia crispata</name>
    <name type="common">lettuce slug</name>
    <dbReference type="NCBI Taxonomy" id="231223"/>
    <lineage>
        <taxon>Eukaryota</taxon>
        <taxon>Metazoa</taxon>
        <taxon>Spiralia</taxon>
        <taxon>Lophotrochozoa</taxon>
        <taxon>Mollusca</taxon>
        <taxon>Gastropoda</taxon>
        <taxon>Heterobranchia</taxon>
        <taxon>Euthyneura</taxon>
        <taxon>Panpulmonata</taxon>
        <taxon>Sacoglossa</taxon>
        <taxon>Placobranchoidea</taxon>
        <taxon>Plakobranchidae</taxon>
        <taxon>Elysia</taxon>
    </lineage>
</organism>
<dbReference type="GO" id="GO:0007155">
    <property type="term" value="P:cell adhesion"/>
    <property type="evidence" value="ECO:0007669"/>
    <property type="project" value="TreeGrafter"/>
</dbReference>
<gene>
    <name evidence="2" type="ORF">RRG08_021337</name>
</gene>
<evidence type="ECO:0000313" key="2">
    <source>
        <dbReference type="EMBL" id="KAK3796313.1"/>
    </source>
</evidence>
<reference evidence="2" key="1">
    <citation type="journal article" date="2023" name="G3 (Bethesda)">
        <title>A reference genome for the long-term kleptoplast-retaining sea slug Elysia crispata morphotype clarki.</title>
        <authorList>
            <person name="Eastman K.E."/>
            <person name="Pendleton A.L."/>
            <person name="Shaikh M.A."/>
            <person name="Suttiyut T."/>
            <person name="Ogas R."/>
            <person name="Tomko P."/>
            <person name="Gavelis G."/>
            <person name="Widhalm J.R."/>
            <person name="Wisecaver J.H."/>
        </authorList>
    </citation>
    <scope>NUCLEOTIDE SEQUENCE</scope>
    <source>
        <strain evidence="2">ECLA1</strain>
    </source>
</reference>
<evidence type="ECO:0000313" key="3">
    <source>
        <dbReference type="Proteomes" id="UP001283361"/>
    </source>
</evidence>
<accession>A0AAE1AY95</accession>
<keyword evidence="3" id="KW-1185">Reference proteome</keyword>
<dbReference type="InterPro" id="IPR000782">
    <property type="entry name" value="FAS1_domain"/>
</dbReference>
<feature type="domain" description="FAS1" evidence="1">
    <location>
        <begin position="148"/>
        <end position="277"/>
    </location>
</feature>
<name>A0AAE1AY95_9GAST</name>
<dbReference type="GO" id="GO:0030198">
    <property type="term" value="P:extracellular matrix organization"/>
    <property type="evidence" value="ECO:0007669"/>
    <property type="project" value="TreeGrafter"/>
</dbReference>